<evidence type="ECO:0000313" key="3">
    <source>
        <dbReference type="EMBL" id="EJW02879.1"/>
    </source>
</evidence>
<name>J9D5Q4_EDHAE</name>
<dbReference type="HOGENOM" id="CLU_406540_0_0_1"/>
<sequence>MLRLLMLLVLIHSSLDEEKMVGYNYESATKYIFVTNLEKETSVMLRKNHFANCFIEDQIYNLMINTPVLTKTKCVDSNEQKIKSIRNLLVGIFKKALSSFFDMNSIFLNNRFQHKRIEFINLACKNISEMISDSYLMKNLPKNIKVKYNSNISDNEFLRMLISSNKKKDKILMDCSIKIIESFANFLKVDVLDFLNYYDFIDSRNNRNKDVALVPWELIQIGDDEANIEIFFQLLKNNIKKIPVDSKIFIRFTIDPILLVFNVFSSVIDRLKNENKFNAKVLYESEAYELIEEYIYEKIDRLILAFLFNLKKIDLMKSPSNEKYNIELLDNINEYYFRILFDQNIDKIKLIKKNFKEISNIQFENIFVVLSKYFITSWSRILKYINYKTNAEEFSLLQKNEFSCMNPQKNELFSQQKETIHDFKLIFNSLKNYETYFWRIFEHHKINIKNYLCIYYYNKDMKSIGFSKPENEKFNQFDIKFNKEILLQWLLIELNLCRLINFYVIIFVSKCGQQYVSESDLSKLQRNINKNIVDLNRFSVLIGKFTNKIVFCIQVTKEKPENSKDTKSGHEKKSCLIFHTTLYGYAEIIRRKEFENIKLLDVDLYEIFEPENSIIQQDSVYKNLKDENKKLENNENNENSEFVNATKMEEFNQNKKELSKVSLPDVEKTQKQLFSCSSLDSEKKKPENIFCIDEKTED</sequence>
<organism evidence="3 4">
    <name type="scientific">Edhazardia aedis (strain USNM 41457)</name>
    <name type="common">Microsporidian parasite</name>
    <dbReference type="NCBI Taxonomy" id="1003232"/>
    <lineage>
        <taxon>Eukaryota</taxon>
        <taxon>Fungi</taxon>
        <taxon>Fungi incertae sedis</taxon>
        <taxon>Microsporidia</taxon>
        <taxon>Edhazardia</taxon>
    </lineage>
</organism>
<gene>
    <name evidence="3" type="ORF">EDEG_02759</name>
</gene>
<protein>
    <submittedName>
        <fullName evidence="3">Uncharacterized protein</fullName>
    </submittedName>
</protein>
<evidence type="ECO:0000256" key="1">
    <source>
        <dbReference type="SAM" id="Coils"/>
    </source>
</evidence>
<keyword evidence="4" id="KW-1185">Reference proteome</keyword>
<feature type="signal peptide" evidence="2">
    <location>
        <begin position="1"/>
        <end position="16"/>
    </location>
</feature>
<evidence type="ECO:0000313" key="4">
    <source>
        <dbReference type="Proteomes" id="UP000003163"/>
    </source>
</evidence>
<keyword evidence="1" id="KW-0175">Coiled coil</keyword>
<comment type="caution">
    <text evidence="3">The sequence shown here is derived from an EMBL/GenBank/DDBJ whole genome shotgun (WGS) entry which is preliminary data.</text>
</comment>
<dbReference type="VEuPathDB" id="MicrosporidiaDB:EDEG_02759"/>
<reference evidence="4" key="2">
    <citation type="submission" date="2015-07" db="EMBL/GenBank/DDBJ databases">
        <title>Contrasting host-pathogen interactions and genome evolution in two generalist and specialist microsporidian pathogens of mosquitoes.</title>
        <authorList>
            <consortium name="The Broad Institute Genomics Platform"/>
            <consortium name="The Broad Institute Genome Sequencing Center for Infectious Disease"/>
            <person name="Cuomo C.A."/>
            <person name="Sanscrainte N.D."/>
            <person name="Goldberg J.M."/>
            <person name="Heiman D."/>
            <person name="Young S."/>
            <person name="Zeng Q."/>
            <person name="Becnel J.J."/>
            <person name="Birren B.W."/>
        </authorList>
    </citation>
    <scope>NUCLEOTIDE SEQUENCE [LARGE SCALE GENOMIC DNA]</scope>
    <source>
        <strain evidence="4">USNM 41457</strain>
    </source>
</reference>
<feature type="chain" id="PRO_5003821868" evidence="2">
    <location>
        <begin position="17"/>
        <end position="698"/>
    </location>
</feature>
<reference evidence="3 4" key="1">
    <citation type="submission" date="2011-08" db="EMBL/GenBank/DDBJ databases">
        <authorList>
            <person name="Liu Z.J."/>
            <person name="Shi F.L."/>
            <person name="Lu J.Q."/>
            <person name="Li M."/>
            <person name="Wang Z.L."/>
        </authorList>
    </citation>
    <scope>NUCLEOTIDE SEQUENCE [LARGE SCALE GENOMIC DNA]</scope>
    <source>
        <strain evidence="3 4">USNM 41457</strain>
    </source>
</reference>
<feature type="coiled-coil region" evidence="1">
    <location>
        <begin position="614"/>
        <end position="641"/>
    </location>
</feature>
<keyword evidence="2" id="KW-0732">Signal</keyword>
<evidence type="ECO:0000256" key="2">
    <source>
        <dbReference type="SAM" id="SignalP"/>
    </source>
</evidence>
<proteinExistence type="predicted"/>
<dbReference type="EMBL" id="AFBI03000053">
    <property type="protein sequence ID" value="EJW02879.1"/>
    <property type="molecule type" value="Genomic_DNA"/>
</dbReference>
<dbReference type="InParanoid" id="J9D5Q4"/>
<dbReference type="AlphaFoldDB" id="J9D5Q4"/>
<accession>J9D5Q4</accession>
<dbReference type="Proteomes" id="UP000003163">
    <property type="component" value="Unassembled WGS sequence"/>
</dbReference>